<gene>
    <name evidence="4" type="primary">xerD_5</name>
    <name evidence="4" type="ORF">HDCHBGLK_03467</name>
</gene>
<evidence type="ECO:0000256" key="1">
    <source>
        <dbReference type="ARBA" id="ARBA00008857"/>
    </source>
</evidence>
<dbReference type="InterPro" id="IPR002104">
    <property type="entry name" value="Integrase_catalytic"/>
</dbReference>
<evidence type="ECO:0000256" key="2">
    <source>
        <dbReference type="ARBA" id="ARBA00023125"/>
    </source>
</evidence>
<organism evidence="4 5">
    <name type="scientific">Clostridium scindens (strain ATCC 35704 / DSM 5676 / VPI 13733 / 19)</name>
    <dbReference type="NCBI Taxonomy" id="411468"/>
    <lineage>
        <taxon>Bacteria</taxon>
        <taxon>Bacillati</taxon>
        <taxon>Bacillota</taxon>
        <taxon>Clostridia</taxon>
        <taxon>Lachnospirales</taxon>
        <taxon>Lachnospiraceae</taxon>
    </lineage>
</organism>
<sequence>MKKPTKESIKISGYVHDFLNVYAPTHKTGSGHTLRSYEDALVLYMKFLETEKKVCGGDLGGSCFRRTVIEEWLEWLRNIRNCSPQSCNSRLASIRTFLKYMGSRDVSLLVLCHEAAGIPRMKCVRKQVRGMSREAAQALMEAPDASKRTGRRDMALIILLYSTAARLDEVLGMKNGQLHLAAEKPYATITGKGDKVRTLYLLPKVVAHLERYQKEFHGVSPDPEAYVFFSRNTGIYGCRPAN</sequence>
<dbReference type="PROSITE" id="PS51900">
    <property type="entry name" value="CB"/>
    <property type="match status" value="1"/>
</dbReference>
<dbReference type="InterPro" id="IPR050090">
    <property type="entry name" value="Tyrosine_recombinase_XerCD"/>
</dbReference>
<evidence type="ECO:0000313" key="5">
    <source>
        <dbReference type="Proteomes" id="UP000289664"/>
    </source>
</evidence>
<dbReference type="InterPro" id="IPR044068">
    <property type="entry name" value="CB"/>
</dbReference>
<dbReference type="InterPro" id="IPR010998">
    <property type="entry name" value="Integrase_recombinase_N"/>
</dbReference>
<accession>B0NCA8</accession>
<dbReference type="EMBL" id="CP036170">
    <property type="protein sequence ID" value="QBF76051.1"/>
    <property type="molecule type" value="Genomic_DNA"/>
</dbReference>
<dbReference type="HOGENOM" id="CLU_027562_9_1_9"/>
<evidence type="ECO:0000313" key="4">
    <source>
        <dbReference type="EMBL" id="QBF76051.1"/>
    </source>
</evidence>
<keyword evidence="3" id="KW-0233">DNA recombination</keyword>
<protein>
    <submittedName>
        <fullName evidence="4">Tyrosine recombinase XerD</fullName>
    </submittedName>
</protein>
<dbReference type="KEGG" id="csci:HDCHBGLK_03467"/>
<dbReference type="RefSeq" id="WP_004605033.1">
    <property type="nucleotide sequence ID" value="NZ_CP036170.1"/>
</dbReference>
<dbReference type="InterPro" id="IPR011010">
    <property type="entry name" value="DNA_brk_join_enz"/>
</dbReference>
<name>B0NCA8_CLOS5</name>
<dbReference type="GO" id="GO:0006310">
    <property type="term" value="P:DNA recombination"/>
    <property type="evidence" value="ECO:0007669"/>
    <property type="project" value="UniProtKB-KW"/>
</dbReference>
<dbReference type="eggNOG" id="COG4974">
    <property type="taxonomic scope" value="Bacteria"/>
</dbReference>
<dbReference type="PANTHER" id="PTHR30349:SF41">
    <property type="entry name" value="INTEGRASE_RECOMBINASE PROTEIN MJ0367-RELATED"/>
    <property type="match status" value="1"/>
</dbReference>
<dbReference type="AlphaFoldDB" id="B0NCA8"/>
<evidence type="ECO:0000256" key="3">
    <source>
        <dbReference type="ARBA" id="ARBA00023172"/>
    </source>
</evidence>
<dbReference type="InterPro" id="IPR013762">
    <property type="entry name" value="Integrase-like_cat_sf"/>
</dbReference>
<dbReference type="SUPFAM" id="SSF56349">
    <property type="entry name" value="DNA breaking-rejoining enzymes"/>
    <property type="match status" value="1"/>
</dbReference>
<keyword evidence="5" id="KW-1185">Reference proteome</keyword>
<dbReference type="PANTHER" id="PTHR30349">
    <property type="entry name" value="PHAGE INTEGRASE-RELATED"/>
    <property type="match status" value="1"/>
</dbReference>
<dbReference type="PROSITE" id="PS51898">
    <property type="entry name" value="TYR_RECOMBINASE"/>
    <property type="match status" value="1"/>
</dbReference>
<proteinExistence type="inferred from homology"/>
<dbReference type="OrthoDB" id="9801717at2"/>
<dbReference type="Gene3D" id="1.10.443.10">
    <property type="entry name" value="Intergrase catalytic core"/>
    <property type="match status" value="1"/>
</dbReference>
<dbReference type="Gene3D" id="1.10.150.130">
    <property type="match status" value="1"/>
</dbReference>
<dbReference type="STRING" id="411468.CLOSCI_01081"/>
<reference evidence="4 5" key="1">
    <citation type="journal article" date="2019" name="Appl. Environ. Microbiol.">
        <title>Clostridium scindens ATCC 35704: integration of nutritional requirements, the complete genome sequence, and global transcriptional responses to bile acids.</title>
        <authorList>
            <person name="Devendran S."/>
            <person name="Shrestha R."/>
            <person name="Alves J.M.P."/>
            <person name="Wolf P.G."/>
            <person name="Ly L."/>
            <person name="Hernandez A.G."/>
            <person name="Mendez-Garcia C."/>
            <person name="Inboden A."/>
            <person name="Wiley J."/>
            <person name="Paul O."/>
            <person name="Allen A."/>
            <person name="Springer E."/>
            <person name="Wright C.L."/>
            <person name="Fields C.J."/>
            <person name="Daniel S.L."/>
            <person name="Ridlon J.M."/>
        </authorList>
    </citation>
    <scope>NUCLEOTIDE SEQUENCE [LARGE SCALE GENOMIC DNA]</scope>
    <source>
        <strain evidence="4 5">ATCC 35704</strain>
    </source>
</reference>
<keyword evidence="2" id="KW-0238">DNA-binding</keyword>
<dbReference type="Proteomes" id="UP000289664">
    <property type="component" value="Chromosome"/>
</dbReference>
<dbReference type="GO" id="GO:0015074">
    <property type="term" value="P:DNA integration"/>
    <property type="evidence" value="ECO:0007669"/>
    <property type="project" value="InterPro"/>
</dbReference>
<dbReference type="GeneID" id="62697646"/>
<dbReference type="GO" id="GO:0003677">
    <property type="term" value="F:DNA binding"/>
    <property type="evidence" value="ECO:0007669"/>
    <property type="project" value="UniProtKB-UniRule"/>
</dbReference>
<comment type="similarity">
    <text evidence="1">Belongs to the 'phage' integrase family.</text>
</comment>